<dbReference type="Pfam" id="PF01713">
    <property type="entry name" value="Smr"/>
    <property type="match status" value="1"/>
</dbReference>
<dbReference type="OrthoDB" id="9808881at2"/>
<protein>
    <submittedName>
        <fullName evidence="3">DNA-nicking endonuclease, Smr domain</fullName>
    </submittedName>
</protein>
<keyword evidence="3" id="KW-0255">Endonuclease</keyword>
<feature type="domain" description="Smr" evidence="2">
    <location>
        <begin position="106"/>
        <end position="186"/>
    </location>
</feature>
<dbReference type="InterPro" id="IPR002625">
    <property type="entry name" value="Smr_dom"/>
</dbReference>
<dbReference type="InterPro" id="IPR036063">
    <property type="entry name" value="Smr_dom_sf"/>
</dbReference>
<dbReference type="PROSITE" id="PS50828">
    <property type="entry name" value="SMR"/>
    <property type="match status" value="1"/>
</dbReference>
<dbReference type="SMART" id="SM00463">
    <property type="entry name" value="SMR"/>
    <property type="match status" value="1"/>
</dbReference>
<dbReference type="PANTHER" id="PTHR35562:SF2">
    <property type="entry name" value="DNA ENDONUCLEASE SMRA-RELATED"/>
    <property type="match status" value="1"/>
</dbReference>
<proteinExistence type="predicted"/>
<dbReference type="Proteomes" id="UP000243745">
    <property type="component" value="Unassembled WGS sequence"/>
</dbReference>
<keyword evidence="3" id="KW-0378">Hydrolase</keyword>
<organism evidence="3 4">
    <name type="scientific">Ruminobacter amylophilus</name>
    <dbReference type="NCBI Taxonomy" id="867"/>
    <lineage>
        <taxon>Bacteria</taxon>
        <taxon>Pseudomonadati</taxon>
        <taxon>Pseudomonadota</taxon>
        <taxon>Gammaproteobacteria</taxon>
        <taxon>Aeromonadales</taxon>
        <taxon>Succinivibrionaceae</taxon>
        <taxon>Ruminobacter</taxon>
    </lineage>
</organism>
<name>A0A662ZGK2_9GAMM</name>
<sequence>MSANSLPPDELPDQDTHGSFSDFIQGVKKIKSNTVEHKKPLMDPKISQMLKDRCTEENKEEELDFFSTANMEFVDPLDTISYKTAGLQFGVMRKLKAGEYFPQLGVDLHNNTIEQAYKKVRKLVIKAYREDVRCIIIVHGKGEFSTPKALLKSYVAHWLKMMPEVLAYHTAMPYHGDKGATYVLIKKGEGSRLETREIHSKRN</sequence>
<reference evidence="3 4" key="1">
    <citation type="submission" date="2016-10" db="EMBL/GenBank/DDBJ databases">
        <authorList>
            <person name="Varghese N."/>
            <person name="Submissions S."/>
        </authorList>
    </citation>
    <scope>NUCLEOTIDE SEQUENCE [LARGE SCALE GENOMIC DNA]</scope>
    <source>
        <strain evidence="3 4">DSM 1361</strain>
    </source>
</reference>
<dbReference type="GO" id="GO:0004520">
    <property type="term" value="F:DNA endonuclease activity"/>
    <property type="evidence" value="ECO:0007669"/>
    <property type="project" value="TreeGrafter"/>
</dbReference>
<dbReference type="AlphaFoldDB" id="A0A662ZGK2"/>
<dbReference type="SUPFAM" id="SSF160443">
    <property type="entry name" value="SMR domain-like"/>
    <property type="match status" value="1"/>
</dbReference>
<dbReference type="Gene3D" id="3.30.1370.110">
    <property type="match status" value="1"/>
</dbReference>
<dbReference type="RefSeq" id="WP_051621803.1">
    <property type="nucleotide sequence ID" value="NZ_FOXF01000010.1"/>
</dbReference>
<gene>
    <name evidence="3" type="ORF">SAMN02910344_00834</name>
</gene>
<keyword evidence="3" id="KW-0540">Nuclease</keyword>
<accession>A0A662ZGK2</accession>
<evidence type="ECO:0000259" key="2">
    <source>
        <dbReference type="PROSITE" id="PS50828"/>
    </source>
</evidence>
<evidence type="ECO:0000313" key="3">
    <source>
        <dbReference type="EMBL" id="SFP23965.1"/>
    </source>
</evidence>
<dbReference type="PANTHER" id="PTHR35562">
    <property type="entry name" value="DNA ENDONUCLEASE SMRA-RELATED"/>
    <property type="match status" value="1"/>
</dbReference>
<keyword evidence="4" id="KW-1185">Reference proteome</keyword>
<dbReference type="EMBL" id="FOXF01000010">
    <property type="protein sequence ID" value="SFP23965.1"/>
    <property type="molecule type" value="Genomic_DNA"/>
</dbReference>
<feature type="region of interest" description="Disordered" evidence="1">
    <location>
        <begin position="1"/>
        <end position="20"/>
    </location>
</feature>
<evidence type="ECO:0000256" key="1">
    <source>
        <dbReference type="SAM" id="MobiDB-lite"/>
    </source>
</evidence>
<evidence type="ECO:0000313" key="4">
    <source>
        <dbReference type="Proteomes" id="UP000243745"/>
    </source>
</evidence>